<dbReference type="AlphaFoldDB" id="A0A0G0QM01"/>
<evidence type="ECO:0000256" key="1">
    <source>
        <dbReference type="ARBA" id="ARBA00022801"/>
    </source>
</evidence>
<dbReference type="CDD" id="cd02883">
    <property type="entry name" value="NUDIX_Hydrolase"/>
    <property type="match status" value="1"/>
</dbReference>
<evidence type="ECO:0000313" key="3">
    <source>
        <dbReference type="EMBL" id="KKR41133.1"/>
    </source>
</evidence>
<dbReference type="Gene3D" id="3.90.79.10">
    <property type="entry name" value="Nucleoside Triphosphate Pyrophosphohydrolase"/>
    <property type="match status" value="1"/>
</dbReference>
<organism evidence="3 4">
    <name type="scientific">Candidatus Yanofskybacteria bacterium GW2011_GWE2_40_11</name>
    <dbReference type="NCBI Taxonomy" id="1619033"/>
    <lineage>
        <taxon>Bacteria</taxon>
        <taxon>Candidatus Yanofskyibacteriota</taxon>
    </lineage>
</organism>
<evidence type="ECO:0000259" key="2">
    <source>
        <dbReference type="PROSITE" id="PS51462"/>
    </source>
</evidence>
<keyword evidence="1 3" id="KW-0378">Hydrolase</keyword>
<gene>
    <name evidence="3" type="ORF">UT75_C0001G0037</name>
</gene>
<evidence type="ECO:0000313" key="4">
    <source>
        <dbReference type="Proteomes" id="UP000034072"/>
    </source>
</evidence>
<protein>
    <submittedName>
        <fullName evidence="3">NUDIX hydrolase</fullName>
    </submittedName>
</protein>
<dbReference type="PROSITE" id="PS51462">
    <property type="entry name" value="NUDIX"/>
    <property type="match status" value="1"/>
</dbReference>
<accession>A0A0G0QM01</accession>
<dbReference type="EMBL" id="LBXZ01000001">
    <property type="protein sequence ID" value="KKR41133.1"/>
    <property type="molecule type" value="Genomic_DNA"/>
</dbReference>
<reference evidence="3 4" key="1">
    <citation type="journal article" date="2015" name="Nature">
        <title>rRNA introns, odd ribosomes, and small enigmatic genomes across a large radiation of phyla.</title>
        <authorList>
            <person name="Brown C.T."/>
            <person name="Hug L.A."/>
            <person name="Thomas B.C."/>
            <person name="Sharon I."/>
            <person name="Castelle C.J."/>
            <person name="Singh A."/>
            <person name="Wilkins M.J."/>
            <person name="Williams K.H."/>
            <person name="Banfield J.F."/>
        </authorList>
    </citation>
    <scope>NUCLEOTIDE SEQUENCE [LARGE SCALE GENOMIC DNA]</scope>
</reference>
<proteinExistence type="predicted"/>
<comment type="caution">
    <text evidence="3">The sequence shown here is derived from an EMBL/GenBank/DDBJ whole genome shotgun (WGS) entry which is preliminary data.</text>
</comment>
<dbReference type="InterPro" id="IPR000086">
    <property type="entry name" value="NUDIX_hydrolase_dom"/>
</dbReference>
<dbReference type="SUPFAM" id="SSF55811">
    <property type="entry name" value="Nudix"/>
    <property type="match status" value="1"/>
</dbReference>
<dbReference type="Pfam" id="PF00293">
    <property type="entry name" value="NUDIX"/>
    <property type="match status" value="1"/>
</dbReference>
<dbReference type="PROSITE" id="PS00893">
    <property type="entry name" value="NUDIX_BOX"/>
    <property type="match status" value="1"/>
</dbReference>
<dbReference type="Proteomes" id="UP000034072">
    <property type="component" value="Unassembled WGS sequence"/>
</dbReference>
<dbReference type="PANTHER" id="PTHR43736">
    <property type="entry name" value="ADP-RIBOSE PYROPHOSPHATASE"/>
    <property type="match status" value="1"/>
</dbReference>
<name>A0A0G0QM01_9BACT</name>
<dbReference type="GO" id="GO:0016787">
    <property type="term" value="F:hydrolase activity"/>
    <property type="evidence" value="ECO:0007669"/>
    <property type="project" value="UniProtKB-KW"/>
</dbReference>
<dbReference type="InterPro" id="IPR015797">
    <property type="entry name" value="NUDIX_hydrolase-like_dom_sf"/>
</dbReference>
<feature type="domain" description="Nudix hydrolase" evidence="2">
    <location>
        <begin position="1"/>
        <end position="131"/>
    </location>
</feature>
<dbReference type="InterPro" id="IPR020084">
    <property type="entry name" value="NUDIX_hydrolase_CS"/>
</dbReference>
<dbReference type="PANTHER" id="PTHR43736:SF1">
    <property type="entry name" value="DIHYDRONEOPTERIN TRIPHOSPHATE DIPHOSPHATASE"/>
    <property type="match status" value="1"/>
</dbReference>
<sequence length="136" mass="15905">MIKHAVVGLISKKEDGIEKFLLVRSDFYEDFKDCYYPPGGHLEEGEDEATALKREIKEELGIEVFPLKEVASGFGDVKDRFIHYWTCDYNDQPFIIQESEIVDAGFFSQEEMSRMRLWPATKKFFDKYVFNSTPIK</sequence>